<dbReference type="KEGG" id="kvr:CIB50_0001398"/>
<gene>
    <name evidence="1" type="ORF">CIB50_0001398</name>
</gene>
<reference evidence="1" key="2">
    <citation type="submission" date="2020-07" db="EMBL/GenBank/DDBJ databases">
        <title>Genome of starter culture bacteria Kocuria salsicia reveals its technological properties and safety for usage in meat industry.</title>
        <authorList>
            <person name="Michael M."/>
            <person name="Konstantin K."/>
            <person name="Evgenii K."/>
            <person name="Galina S."/>
            <person name="Oksana K."/>
            <person name="Andrei L."/>
        </authorList>
    </citation>
    <scope>NUCLEOTIDE SEQUENCE [LARGE SCALE GENOMIC DNA]</scope>
    <source>
        <strain evidence="1">80</strain>
    </source>
</reference>
<dbReference type="Proteomes" id="UP000216825">
    <property type="component" value="Chromosome"/>
</dbReference>
<sequence length="54" mass="5814">MPHLLFVCHGTVARSPAVPDEGVRDPHLRGIHAARATVQRLERGVATILPLLAP</sequence>
<dbReference type="RefSeq" id="WP_153245903.1">
    <property type="nucleotide sequence ID" value="NZ_CP059343.1"/>
</dbReference>
<evidence type="ECO:0000313" key="2">
    <source>
        <dbReference type="Proteomes" id="UP000216825"/>
    </source>
</evidence>
<dbReference type="AlphaFoldDB" id="A0A7D7L2Z2"/>
<protein>
    <recommendedName>
        <fullName evidence="3">Phosphotyrosine protein phosphatase I domain-containing protein</fullName>
    </recommendedName>
</protein>
<organism evidence="1 2">
    <name type="scientific">Kocuria varians</name>
    <name type="common">Micrococcus varians</name>
    <dbReference type="NCBI Taxonomy" id="1272"/>
    <lineage>
        <taxon>Bacteria</taxon>
        <taxon>Bacillati</taxon>
        <taxon>Actinomycetota</taxon>
        <taxon>Actinomycetes</taxon>
        <taxon>Micrococcales</taxon>
        <taxon>Micrococcaceae</taxon>
        <taxon>Kocuria</taxon>
    </lineage>
</organism>
<dbReference type="EMBL" id="CP059343">
    <property type="protein sequence ID" value="QMS56684.1"/>
    <property type="molecule type" value="Genomic_DNA"/>
</dbReference>
<evidence type="ECO:0008006" key="3">
    <source>
        <dbReference type="Google" id="ProtNLM"/>
    </source>
</evidence>
<proteinExistence type="predicted"/>
<keyword evidence="2" id="KW-1185">Reference proteome</keyword>
<reference evidence="1" key="1">
    <citation type="submission" date="2017-08" db="EMBL/GenBank/DDBJ databases">
        <authorList>
            <person name="Minaev M."/>
            <person name="Kurbakov K.A."/>
            <person name="Solodovnikova G.I."/>
            <person name="Kuznetsova O.A."/>
            <person name="Lisitsyn A.B."/>
        </authorList>
    </citation>
    <scope>NUCLEOTIDE SEQUENCE</scope>
    <source>
        <strain evidence="1">80</strain>
    </source>
</reference>
<accession>A0A7D7L2Z2</accession>
<evidence type="ECO:0000313" key="1">
    <source>
        <dbReference type="EMBL" id="QMS56684.1"/>
    </source>
</evidence>
<name>A0A7D7L2Z2_KOCVA</name>